<gene>
    <name evidence="4" type="ORF">A3F24_01080</name>
</gene>
<dbReference type="GO" id="GO:0005829">
    <property type="term" value="C:cytosol"/>
    <property type="evidence" value="ECO:0007669"/>
    <property type="project" value="TreeGrafter"/>
</dbReference>
<dbReference type="PROSITE" id="PS00171">
    <property type="entry name" value="TIM_1"/>
    <property type="match status" value="1"/>
</dbReference>
<dbReference type="NCBIfam" id="TIGR00419">
    <property type="entry name" value="tim"/>
    <property type="match status" value="1"/>
</dbReference>
<dbReference type="InterPro" id="IPR000652">
    <property type="entry name" value="Triosephosphate_isomerase"/>
</dbReference>
<keyword evidence="3" id="KW-0312">Gluconeogenesis</keyword>
<dbReference type="Pfam" id="PF00121">
    <property type="entry name" value="TIM"/>
    <property type="match status" value="1"/>
</dbReference>
<dbReference type="AlphaFoldDB" id="A0A1G1Z3P9"/>
<dbReference type="Gene3D" id="3.20.20.70">
    <property type="entry name" value="Aldolase class I"/>
    <property type="match status" value="1"/>
</dbReference>
<dbReference type="EC" id="5.3.1.1" evidence="3"/>
<dbReference type="PANTHER" id="PTHR21139:SF42">
    <property type="entry name" value="TRIOSEPHOSPHATE ISOMERASE"/>
    <property type="match status" value="1"/>
</dbReference>
<dbReference type="PROSITE" id="PS51440">
    <property type="entry name" value="TIM_2"/>
    <property type="match status" value="1"/>
</dbReference>
<comment type="catalytic activity">
    <reaction evidence="3">
        <text>D-glyceraldehyde 3-phosphate = dihydroxyacetone phosphate</text>
        <dbReference type="Rhea" id="RHEA:18585"/>
        <dbReference type="ChEBI" id="CHEBI:57642"/>
        <dbReference type="ChEBI" id="CHEBI:59776"/>
        <dbReference type="EC" id="5.3.1.1"/>
    </reaction>
</comment>
<organism evidence="4 5">
    <name type="scientific">Candidatus Colwellbacteria bacterium RIFCSPHIGHO2_12_FULL_44_17</name>
    <dbReference type="NCBI Taxonomy" id="1797689"/>
    <lineage>
        <taxon>Bacteria</taxon>
        <taxon>Candidatus Colwelliibacteriota</taxon>
    </lineage>
</organism>
<dbReference type="GO" id="GO:0004807">
    <property type="term" value="F:triose-phosphate isomerase activity"/>
    <property type="evidence" value="ECO:0007669"/>
    <property type="project" value="UniProtKB-UniRule"/>
</dbReference>
<comment type="similarity">
    <text evidence="1 3">Belongs to the triosephosphate isomerase family.</text>
</comment>
<dbReference type="EMBL" id="MHIX01000042">
    <property type="protein sequence ID" value="OGY58520.1"/>
    <property type="molecule type" value="Genomic_DNA"/>
</dbReference>
<keyword evidence="3" id="KW-0324">Glycolysis</keyword>
<evidence type="ECO:0000256" key="2">
    <source>
        <dbReference type="ARBA" id="ARBA00023235"/>
    </source>
</evidence>
<name>A0A1G1Z3P9_9BACT</name>
<dbReference type="GO" id="GO:0006096">
    <property type="term" value="P:glycolytic process"/>
    <property type="evidence" value="ECO:0007669"/>
    <property type="project" value="UniProtKB-UniRule"/>
</dbReference>
<dbReference type="GO" id="GO:0046166">
    <property type="term" value="P:glyceraldehyde-3-phosphate biosynthetic process"/>
    <property type="evidence" value="ECO:0007669"/>
    <property type="project" value="TreeGrafter"/>
</dbReference>
<comment type="subunit">
    <text evidence="3">Homodimer.</text>
</comment>
<dbReference type="STRING" id="1797689.A3F24_01080"/>
<dbReference type="CDD" id="cd00311">
    <property type="entry name" value="TIM"/>
    <property type="match status" value="1"/>
</dbReference>
<evidence type="ECO:0000313" key="4">
    <source>
        <dbReference type="EMBL" id="OGY58520.1"/>
    </source>
</evidence>
<evidence type="ECO:0000256" key="3">
    <source>
        <dbReference type="RuleBase" id="RU363013"/>
    </source>
</evidence>
<evidence type="ECO:0000256" key="1">
    <source>
        <dbReference type="ARBA" id="ARBA00007422"/>
    </source>
</evidence>
<dbReference type="InterPro" id="IPR035990">
    <property type="entry name" value="TIM_sf"/>
</dbReference>
<comment type="subcellular location">
    <subcellularLocation>
        <location evidence="3">Cytoplasm</location>
    </subcellularLocation>
</comment>
<dbReference type="SUPFAM" id="SSF51351">
    <property type="entry name" value="Triosephosphate isomerase (TIM)"/>
    <property type="match status" value="1"/>
</dbReference>
<comment type="pathway">
    <text evidence="3">Carbohydrate biosynthesis; gluconeogenesis.</text>
</comment>
<comment type="pathway">
    <text evidence="3">Carbohydrate degradation; glycolysis; D-glyceraldehyde 3-phosphate from glycerone phosphate: step 1/1.</text>
</comment>
<sequence length="236" mass="25815">MKLIVANWKSNPLSEDEAVKLATATDALGVVLAPPYPFLSSISKVIKKAELGAQDMFWGDIGAYTGEISWHHLQHLNVRYVIVGHSERRKYLGETDGLINLKVKAALKAGLKTILCVGEPYRLKEQNDAEKDAFARNYVEHQLDEGLKGVTETANLIIAYEPIWAIGTGAADTPENTVQMAEFIKKKVPVKVLYGGSVTSENSANFLEKKEIDGALVGGASLNAEDFNKMVKKANK</sequence>
<comment type="caution">
    <text evidence="4">The sequence shown here is derived from an EMBL/GenBank/DDBJ whole genome shotgun (WGS) entry which is preliminary data.</text>
</comment>
<dbReference type="UniPathway" id="UPA00138"/>
<dbReference type="GO" id="GO:0019563">
    <property type="term" value="P:glycerol catabolic process"/>
    <property type="evidence" value="ECO:0007669"/>
    <property type="project" value="TreeGrafter"/>
</dbReference>
<keyword evidence="3" id="KW-0963">Cytoplasm</keyword>
<dbReference type="Proteomes" id="UP000178515">
    <property type="component" value="Unassembled WGS sequence"/>
</dbReference>
<keyword evidence="2 3" id="KW-0413">Isomerase</keyword>
<dbReference type="GO" id="GO:0006094">
    <property type="term" value="P:gluconeogenesis"/>
    <property type="evidence" value="ECO:0007669"/>
    <property type="project" value="UniProtKB-UniPathway"/>
</dbReference>
<accession>A0A1G1Z3P9</accession>
<evidence type="ECO:0000313" key="5">
    <source>
        <dbReference type="Proteomes" id="UP000178515"/>
    </source>
</evidence>
<dbReference type="InterPro" id="IPR013785">
    <property type="entry name" value="Aldolase_TIM"/>
</dbReference>
<dbReference type="InterPro" id="IPR020861">
    <property type="entry name" value="Triosephosphate_isomerase_AS"/>
</dbReference>
<dbReference type="PANTHER" id="PTHR21139">
    <property type="entry name" value="TRIOSEPHOSPHATE ISOMERASE"/>
    <property type="match status" value="1"/>
</dbReference>
<reference evidence="4 5" key="1">
    <citation type="journal article" date="2016" name="Nat. Commun.">
        <title>Thousands of microbial genomes shed light on interconnected biogeochemical processes in an aquifer system.</title>
        <authorList>
            <person name="Anantharaman K."/>
            <person name="Brown C.T."/>
            <person name="Hug L.A."/>
            <person name="Sharon I."/>
            <person name="Castelle C.J."/>
            <person name="Probst A.J."/>
            <person name="Thomas B.C."/>
            <person name="Singh A."/>
            <person name="Wilkins M.J."/>
            <person name="Karaoz U."/>
            <person name="Brodie E.L."/>
            <person name="Williams K.H."/>
            <person name="Hubbard S.S."/>
            <person name="Banfield J.F."/>
        </authorList>
    </citation>
    <scope>NUCLEOTIDE SEQUENCE [LARGE SCALE GENOMIC DNA]</scope>
</reference>
<proteinExistence type="inferred from homology"/>
<dbReference type="UniPathway" id="UPA00109">
    <property type="reaction ID" value="UER00189"/>
</dbReference>
<protein>
    <recommendedName>
        <fullName evidence="3">Triosephosphate isomerase</fullName>
        <ecNumber evidence="3">5.3.1.1</ecNumber>
    </recommendedName>
</protein>